<dbReference type="OrthoDB" id="768074at2"/>
<dbReference type="RefSeq" id="WP_138365525.1">
    <property type="nucleotide sequence ID" value="NZ_VCEJ01000004.1"/>
</dbReference>
<feature type="domain" description="DUF6973" evidence="1">
    <location>
        <begin position="385"/>
        <end position="482"/>
    </location>
</feature>
<comment type="caution">
    <text evidence="2">The sequence shown here is derived from an EMBL/GenBank/DDBJ whole genome shotgun (WGS) entry which is preliminary data.</text>
</comment>
<dbReference type="Pfam" id="PF22322">
    <property type="entry name" value="DUF6973"/>
    <property type="match status" value="1"/>
</dbReference>
<reference evidence="2 3" key="1">
    <citation type="submission" date="2019-05" db="EMBL/GenBank/DDBJ databases">
        <authorList>
            <person name="Qu J.-H."/>
        </authorList>
    </citation>
    <scope>NUCLEOTIDE SEQUENCE [LARGE SCALE GENOMIC DNA]</scope>
    <source>
        <strain evidence="2 3">T17</strain>
    </source>
</reference>
<protein>
    <recommendedName>
        <fullName evidence="1">DUF6973 domain-containing protein</fullName>
    </recommendedName>
</protein>
<organism evidence="2 3">
    <name type="scientific">Dyadobacter luticola</name>
    <dbReference type="NCBI Taxonomy" id="1979387"/>
    <lineage>
        <taxon>Bacteria</taxon>
        <taxon>Pseudomonadati</taxon>
        <taxon>Bacteroidota</taxon>
        <taxon>Cytophagia</taxon>
        <taxon>Cytophagales</taxon>
        <taxon>Spirosomataceae</taxon>
        <taxon>Dyadobacter</taxon>
    </lineage>
</organism>
<evidence type="ECO:0000259" key="1">
    <source>
        <dbReference type="Pfam" id="PF22322"/>
    </source>
</evidence>
<gene>
    <name evidence="2" type="ORF">FEN17_11595</name>
</gene>
<dbReference type="Proteomes" id="UP000306402">
    <property type="component" value="Unassembled WGS sequence"/>
</dbReference>
<accession>A0A5R9KVG9</accession>
<keyword evidence="3" id="KW-1185">Reference proteome</keyword>
<dbReference type="InterPro" id="IPR054246">
    <property type="entry name" value="DUF6973"/>
</dbReference>
<evidence type="ECO:0000313" key="2">
    <source>
        <dbReference type="EMBL" id="TLV00145.1"/>
    </source>
</evidence>
<sequence>MKKLSPSRRVTPHLLILLVLVFALINQSCQDNFESENASQSPQSATARTENTMLSYNDFLKQIEGFKDKELYDHFRSNAEAGLRTAEEPLLDFRVRPSTTDSVRRISVNNHTTYTIPVYRRSHTGEVFRNIIIDSTDTGVKAYLAWYFPDKNWIREYRKDRKRSFYGTVIMNNYDDLPSSGRPGGRVDQQPVCASVMVLSEIVEHLCCHNAQHASCNCPNGSKYSFEFLYNIVTTCIDAYIPPSGGMPGGGGTGGGTIPNPGGGYDPCNGGGLRTSTTPCNPNPQNPGPVVTANATVAPLISIASSKGINFTSTEIAILNSQDITMVTRIKDLISTFGNAVKTDYNNLMMVLTGRGLSPLEDQGLDALGDNIASYKFTMRLMYAANAYAAQTSTALMFNYCGSTCATCKANAFKHALFLIFNAKTFTQKSAETLAGAHESGQAGLDSKMDKENNAAGSAIFSHFNGSGTTEQWVSRVKTATDLGQQGLVFIKGNALISTKEADSTCP</sequence>
<name>A0A5R9KVG9_9BACT</name>
<dbReference type="AlphaFoldDB" id="A0A5R9KVG9"/>
<dbReference type="EMBL" id="VCEJ01000004">
    <property type="protein sequence ID" value="TLV00145.1"/>
    <property type="molecule type" value="Genomic_DNA"/>
</dbReference>
<evidence type="ECO:0000313" key="3">
    <source>
        <dbReference type="Proteomes" id="UP000306402"/>
    </source>
</evidence>
<proteinExistence type="predicted"/>